<dbReference type="InterPro" id="IPR006680">
    <property type="entry name" value="Amidohydro-rel"/>
</dbReference>
<evidence type="ECO:0000256" key="1">
    <source>
        <dbReference type="ARBA" id="ARBA00023239"/>
    </source>
</evidence>
<name>A0A382UJU0_9ZZZZ</name>
<dbReference type="EMBL" id="UINC01144534">
    <property type="protein sequence ID" value="SVD34105.1"/>
    <property type="molecule type" value="Genomic_DNA"/>
</dbReference>
<dbReference type="GO" id="GO:0016831">
    <property type="term" value="F:carboxy-lyase activity"/>
    <property type="evidence" value="ECO:0007669"/>
    <property type="project" value="InterPro"/>
</dbReference>
<reference evidence="3" key="1">
    <citation type="submission" date="2018-05" db="EMBL/GenBank/DDBJ databases">
        <authorList>
            <person name="Lanie J.A."/>
            <person name="Ng W.-L."/>
            <person name="Kazmierczak K.M."/>
            <person name="Andrzejewski T.M."/>
            <person name="Davidsen T.M."/>
            <person name="Wayne K.J."/>
            <person name="Tettelin H."/>
            <person name="Glass J.I."/>
            <person name="Rusch D."/>
            <person name="Podicherti R."/>
            <person name="Tsui H.-C.T."/>
            <person name="Winkler M.E."/>
        </authorList>
    </citation>
    <scope>NUCLEOTIDE SEQUENCE</scope>
</reference>
<feature type="domain" description="Amidohydrolase-related" evidence="2">
    <location>
        <begin position="49"/>
        <end position="285"/>
    </location>
</feature>
<protein>
    <recommendedName>
        <fullName evidence="2">Amidohydrolase-related domain-containing protein</fullName>
    </recommendedName>
</protein>
<dbReference type="InterPro" id="IPR032466">
    <property type="entry name" value="Metal_Hydrolase"/>
</dbReference>
<proteinExistence type="predicted"/>
<dbReference type="GO" id="GO:0016787">
    <property type="term" value="F:hydrolase activity"/>
    <property type="evidence" value="ECO:0007669"/>
    <property type="project" value="InterPro"/>
</dbReference>
<dbReference type="PANTHER" id="PTHR21240">
    <property type="entry name" value="2-AMINO-3-CARBOXYLMUCONATE-6-SEMIALDEHYDE DECARBOXYLASE"/>
    <property type="match status" value="1"/>
</dbReference>
<dbReference type="SUPFAM" id="SSF51556">
    <property type="entry name" value="Metallo-dependent hydrolases"/>
    <property type="match status" value="1"/>
</dbReference>
<dbReference type="GO" id="GO:0005737">
    <property type="term" value="C:cytoplasm"/>
    <property type="evidence" value="ECO:0007669"/>
    <property type="project" value="TreeGrafter"/>
</dbReference>
<keyword evidence="1" id="KW-0456">Lyase</keyword>
<dbReference type="Gene3D" id="3.20.20.140">
    <property type="entry name" value="Metal-dependent hydrolases"/>
    <property type="match status" value="1"/>
</dbReference>
<sequence>MDLLPEPLSANIMVGNMTDVEVRLKEMDESGIEVQALSGFLALLSRNVAVARQFNDSLARVVAAHPDRFVGLALAPMAEPEKAPEELDRAVKELGMVGVGIASNINGTNLDAKELGPFYAKVQELDIPIFIHPANVLGPDRLSDWYLSNFIGNVTDTAVAAASIIFGGVFQEYPKLKIYLAHGGGSCPYIRGRWDHGWKAHDTGSTISKAPSEYMRLFYFDALTHSAQTLEFLVESFGHDKIMLGSDYPFDMGDVDQVGHISEVNFLTDVQKEDVMGLTAAKLFKI</sequence>
<dbReference type="PANTHER" id="PTHR21240:SF28">
    <property type="entry name" value="ISO-OROTATE DECARBOXYLASE (EUROFUNG)"/>
    <property type="match status" value="1"/>
</dbReference>
<evidence type="ECO:0000259" key="2">
    <source>
        <dbReference type="Pfam" id="PF04909"/>
    </source>
</evidence>
<accession>A0A382UJU0</accession>
<dbReference type="GO" id="GO:0019748">
    <property type="term" value="P:secondary metabolic process"/>
    <property type="evidence" value="ECO:0007669"/>
    <property type="project" value="TreeGrafter"/>
</dbReference>
<dbReference type="AlphaFoldDB" id="A0A382UJU0"/>
<evidence type="ECO:0000313" key="3">
    <source>
        <dbReference type="EMBL" id="SVD34105.1"/>
    </source>
</evidence>
<dbReference type="Pfam" id="PF04909">
    <property type="entry name" value="Amidohydro_2"/>
    <property type="match status" value="1"/>
</dbReference>
<gene>
    <name evidence="3" type="ORF">METZ01_LOCUS386959</name>
</gene>
<dbReference type="InterPro" id="IPR032465">
    <property type="entry name" value="ACMSD"/>
</dbReference>
<organism evidence="3">
    <name type="scientific">marine metagenome</name>
    <dbReference type="NCBI Taxonomy" id="408172"/>
    <lineage>
        <taxon>unclassified sequences</taxon>
        <taxon>metagenomes</taxon>
        <taxon>ecological metagenomes</taxon>
    </lineage>
</organism>